<feature type="domain" description="YknX-like C-terminal permuted SH3-like" evidence="4">
    <location>
        <begin position="346"/>
        <end position="412"/>
    </location>
</feature>
<evidence type="ECO:0000259" key="2">
    <source>
        <dbReference type="Pfam" id="PF25954"/>
    </source>
</evidence>
<organism evidence="5 6">
    <name type="scientific">Fibrisoma montanum</name>
    <dbReference type="NCBI Taxonomy" id="2305895"/>
    <lineage>
        <taxon>Bacteria</taxon>
        <taxon>Pseudomonadati</taxon>
        <taxon>Bacteroidota</taxon>
        <taxon>Cytophagia</taxon>
        <taxon>Cytophagales</taxon>
        <taxon>Spirosomataceae</taxon>
        <taxon>Fibrisoma</taxon>
    </lineage>
</organism>
<keyword evidence="6" id="KW-1185">Reference proteome</keyword>
<dbReference type="InterPro" id="IPR006143">
    <property type="entry name" value="RND_pump_MFP"/>
</dbReference>
<dbReference type="Gene3D" id="2.40.420.20">
    <property type="match status" value="1"/>
</dbReference>
<dbReference type="EMBL" id="QXED01000007">
    <property type="protein sequence ID" value="RIV20023.1"/>
    <property type="molecule type" value="Genomic_DNA"/>
</dbReference>
<dbReference type="InterPro" id="IPR058647">
    <property type="entry name" value="BSH_CzcB-like"/>
</dbReference>
<evidence type="ECO:0000259" key="4">
    <source>
        <dbReference type="Pfam" id="PF25989"/>
    </source>
</evidence>
<dbReference type="Pfam" id="PF25989">
    <property type="entry name" value="YknX_C"/>
    <property type="match status" value="1"/>
</dbReference>
<dbReference type="Gene3D" id="2.40.50.100">
    <property type="match status" value="1"/>
</dbReference>
<dbReference type="SUPFAM" id="SSF111369">
    <property type="entry name" value="HlyD-like secretion proteins"/>
    <property type="match status" value="1"/>
</dbReference>
<proteinExistence type="inferred from homology"/>
<name>A0A418M2Q8_9BACT</name>
<evidence type="ECO:0000313" key="6">
    <source>
        <dbReference type="Proteomes" id="UP000283523"/>
    </source>
</evidence>
<dbReference type="GO" id="GO:1990281">
    <property type="term" value="C:efflux pump complex"/>
    <property type="evidence" value="ECO:0007669"/>
    <property type="project" value="TreeGrafter"/>
</dbReference>
<accession>A0A418M2Q8</accession>
<dbReference type="Pfam" id="PF25973">
    <property type="entry name" value="BSH_CzcB"/>
    <property type="match status" value="1"/>
</dbReference>
<protein>
    <submittedName>
        <fullName evidence="5">Efflux RND transporter periplasmic adaptor subunit</fullName>
    </submittedName>
</protein>
<dbReference type="InterPro" id="IPR058637">
    <property type="entry name" value="YknX-like_C"/>
</dbReference>
<comment type="similarity">
    <text evidence="1">Belongs to the membrane fusion protein (MFP) (TC 8.A.1) family.</text>
</comment>
<dbReference type="Proteomes" id="UP000283523">
    <property type="component" value="Unassembled WGS sequence"/>
</dbReference>
<dbReference type="Pfam" id="PF25954">
    <property type="entry name" value="Beta-barrel_RND_2"/>
    <property type="match status" value="1"/>
</dbReference>
<comment type="caution">
    <text evidence="5">The sequence shown here is derived from an EMBL/GenBank/DDBJ whole genome shotgun (WGS) entry which is preliminary data.</text>
</comment>
<feature type="domain" description="CusB-like beta-barrel" evidence="2">
    <location>
        <begin position="267"/>
        <end position="341"/>
    </location>
</feature>
<reference evidence="5 6" key="1">
    <citation type="submission" date="2018-08" db="EMBL/GenBank/DDBJ databases">
        <title>Fibrisoma montanum sp. nov., isolated from Danxia mountain soil.</title>
        <authorList>
            <person name="Huang Y."/>
        </authorList>
    </citation>
    <scope>NUCLEOTIDE SEQUENCE [LARGE SCALE GENOMIC DNA]</scope>
    <source>
        <strain evidence="5 6">HYT19</strain>
    </source>
</reference>
<evidence type="ECO:0000256" key="1">
    <source>
        <dbReference type="ARBA" id="ARBA00009477"/>
    </source>
</evidence>
<dbReference type="Gene3D" id="1.10.287.470">
    <property type="entry name" value="Helix hairpin bin"/>
    <property type="match status" value="1"/>
</dbReference>
<dbReference type="AlphaFoldDB" id="A0A418M2Q8"/>
<evidence type="ECO:0000259" key="3">
    <source>
        <dbReference type="Pfam" id="PF25973"/>
    </source>
</evidence>
<gene>
    <name evidence="5" type="ORF">DYU11_24240</name>
</gene>
<dbReference type="PANTHER" id="PTHR30469">
    <property type="entry name" value="MULTIDRUG RESISTANCE PROTEIN MDTA"/>
    <property type="match status" value="1"/>
</dbReference>
<dbReference type="NCBIfam" id="TIGR01730">
    <property type="entry name" value="RND_mfp"/>
    <property type="match status" value="1"/>
</dbReference>
<dbReference type="InterPro" id="IPR058792">
    <property type="entry name" value="Beta-barrel_RND_2"/>
</dbReference>
<feature type="domain" description="CzcB-like barrel-sandwich hybrid" evidence="3">
    <location>
        <begin position="116"/>
        <end position="249"/>
    </location>
</feature>
<dbReference type="Gene3D" id="2.40.30.170">
    <property type="match status" value="1"/>
</dbReference>
<evidence type="ECO:0000313" key="5">
    <source>
        <dbReference type="EMBL" id="RIV20023.1"/>
    </source>
</evidence>
<sequence length="413" mass="45254">MSGCSVGQTSTNRRCCPVMTKPRSRLSNQPSMCINQTNGPLLTQNRMKTIASNCIVLLLWASALSSCSSSEQADASRKKAEKQRPAKPTFRIAAVSQQRVGQTIQLPGEFRPYQEVSIYPKADGFVEKVLVDRGSAVRKGQVLMILDAPETEERLVAARSNTLKAEAMLVASREHYRRLKASSKIPGSVSALDLETAYARMKADSASVLGEQANYRALARLKSYLTVRAPFDGFITERNVHPGALVGSGAKMDRPMLVLQQQNRLRLVADIPEAYSVGLREGETVAFMVSAMPGKEFKGKISRRSGSMNQQFRSETVEIDVNNASRTLRPGMFAEIILSAEGTPGALAVPNTAVITSTERQYVIRVQNGRAQYVEVKQGQKSGDMTEVFGNLRPDDKIIVNAREDIREGVAVL</sequence>
<dbReference type="PANTHER" id="PTHR30469:SF37">
    <property type="entry name" value="RAGD PROTEIN"/>
    <property type="match status" value="1"/>
</dbReference>
<dbReference type="GO" id="GO:0015562">
    <property type="term" value="F:efflux transmembrane transporter activity"/>
    <property type="evidence" value="ECO:0007669"/>
    <property type="project" value="TreeGrafter"/>
</dbReference>